<dbReference type="AlphaFoldDB" id="A0A3G2L3G9"/>
<protein>
    <recommendedName>
        <fullName evidence="4">PLAT domain-containing protein</fullName>
    </recommendedName>
</protein>
<accession>A0A3G2L3G9</accession>
<reference evidence="2 3" key="1">
    <citation type="submission" date="2018-08" db="EMBL/GenBank/DDBJ databases">
        <title>The reduced genetic potential of extracellular carbohydrate catabolism in Euzebyella marina RN62, a Flavobacteriia bacterium isolated from the hadal water.</title>
        <authorList>
            <person name="Xue C."/>
        </authorList>
    </citation>
    <scope>NUCLEOTIDE SEQUENCE [LARGE SCALE GENOMIC DNA]</scope>
    <source>
        <strain evidence="2 3">RN62</strain>
    </source>
</reference>
<gene>
    <name evidence="2" type="ORF">D1013_04880</name>
</gene>
<dbReference type="OrthoDB" id="1447968at2"/>
<dbReference type="KEGG" id="emar:D1013_04880"/>
<proteinExistence type="predicted"/>
<evidence type="ECO:0000313" key="3">
    <source>
        <dbReference type="Proteomes" id="UP000276309"/>
    </source>
</evidence>
<evidence type="ECO:0000313" key="2">
    <source>
        <dbReference type="EMBL" id="AYN66761.1"/>
    </source>
</evidence>
<feature type="chain" id="PRO_5018335841" description="PLAT domain-containing protein" evidence="1">
    <location>
        <begin position="19"/>
        <end position="176"/>
    </location>
</feature>
<feature type="signal peptide" evidence="1">
    <location>
        <begin position="1"/>
        <end position="18"/>
    </location>
</feature>
<dbReference type="Proteomes" id="UP000276309">
    <property type="component" value="Chromosome"/>
</dbReference>
<evidence type="ECO:0008006" key="4">
    <source>
        <dbReference type="Google" id="ProtNLM"/>
    </source>
</evidence>
<keyword evidence="3" id="KW-1185">Reference proteome</keyword>
<organism evidence="2 3">
    <name type="scientific">Euzebyella marina</name>
    <dbReference type="NCBI Taxonomy" id="1761453"/>
    <lineage>
        <taxon>Bacteria</taxon>
        <taxon>Pseudomonadati</taxon>
        <taxon>Bacteroidota</taxon>
        <taxon>Flavobacteriia</taxon>
        <taxon>Flavobacteriales</taxon>
        <taxon>Flavobacteriaceae</taxon>
        <taxon>Euzebyella</taxon>
    </lineage>
</organism>
<sequence>MKTIQILLALSLMMIAQACETEIPETDVDPPTFSIKITGDGFNETFDQDTDFDSFELNLREGSEYTFLISGGDTGGLKRFEVYFAPDHIQMNPNLSGNWVHTSLSTLTDMLYWTGNASSPLTGTLLNGTFVAEGDSVSSPITFYLTDYGGSEGSSNVTSASLNVYSGDHATEIKYF</sequence>
<dbReference type="RefSeq" id="WP_121847813.1">
    <property type="nucleotide sequence ID" value="NZ_CP032050.1"/>
</dbReference>
<dbReference type="EMBL" id="CP032050">
    <property type="protein sequence ID" value="AYN66761.1"/>
    <property type="molecule type" value="Genomic_DNA"/>
</dbReference>
<evidence type="ECO:0000256" key="1">
    <source>
        <dbReference type="SAM" id="SignalP"/>
    </source>
</evidence>
<keyword evidence="1" id="KW-0732">Signal</keyword>
<name>A0A3G2L3G9_9FLAO</name>
<dbReference type="PROSITE" id="PS51257">
    <property type="entry name" value="PROKAR_LIPOPROTEIN"/>
    <property type="match status" value="1"/>
</dbReference>